<gene>
    <name evidence="2" type="ORF">SLEP1_g12929</name>
</gene>
<keyword evidence="1" id="KW-0472">Membrane</keyword>
<feature type="transmembrane region" description="Helical" evidence="1">
    <location>
        <begin position="26"/>
        <end position="43"/>
    </location>
</feature>
<protein>
    <submittedName>
        <fullName evidence="2">Uncharacterized protein</fullName>
    </submittedName>
</protein>
<evidence type="ECO:0000313" key="2">
    <source>
        <dbReference type="EMBL" id="GKV00196.1"/>
    </source>
</evidence>
<comment type="caution">
    <text evidence="2">The sequence shown here is derived from an EMBL/GenBank/DDBJ whole genome shotgun (WGS) entry which is preliminary data.</text>
</comment>
<dbReference type="Proteomes" id="UP001054252">
    <property type="component" value="Unassembled WGS sequence"/>
</dbReference>
<keyword evidence="1" id="KW-0812">Transmembrane</keyword>
<feature type="transmembrane region" description="Helical" evidence="1">
    <location>
        <begin position="50"/>
        <end position="68"/>
    </location>
</feature>
<sequence>MDGWISCLHIFCAEPVFLPNNILQSIHFYLILQILDAFSNCVLSPNKESTVVLFFLVTGVSIFFTVNVHG</sequence>
<keyword evidence="3" id="KW-1185">Reference proteome</keyword>
<dbReference type="AlphaFoldDB" id="A0AAV5INJ4"/>
<organism evidence="2 3">
    <name type="scientific">Rubroshorea leprosula</name>
    <dbReference type="NCBI Taxonomy" id="152421"/>
    <lineage>
        <taxon>Eukaryota</taxon>
        <taxon>Viridiplantae</taxon>
        <taxon>Streptophyta</taxon>
        <taxon>Embryophyta</taxon>
        <taxon>Tracheophyta</taxon>
        <taxon>Spermatophyta</taxon>
        <taxon>Magnoliopsida</taxon>
        <taxon>eudicotyledons</taxon>
        <taxon>Gunneridae</taxon>
        <taxon>Pentapetalae</taxon>
        <taxon>rosids</taxon>
        <taxon>malvids</taxon>
        <taxon>Malvales</taxon>
        <taxon>Dipterocarpaceae</taxon>
        <taxon>Rubroshorea</taxon>
    </lineage>
</organism>
<reference evidence="2 3" key="1">
    <citation type="journal article" date="2021" name="Commun. Biol.">
        <title>The genome of Shorea leprosula (Dipterocarpaceae) highlights the ecological relevance of drought in aseasonal tropical rainforests.</title>
        <authorList>
            <person name="Ng K.K.S."/>
            <person name="Kobayashi M.J."/>
            <person name="Fawcett J.A."/>
            <person name="Hatakeyama M."/>
            <person name="Paape T."/>
            <person name="Ng C.H."/>
            <person name="Ang C.C."/>
            <person name="Tnah L.H."/>
            <person name="Lee C.T."/>
            <person name="Nishiyama T."/>
            <person name="Sese J."/>
            <person name="O'Brien M.J."/>
            <person name="Copetti D."/>
            <person name="Mohd Noor M.I."/>
            <person name="Ong R.C."/>
            <person name="Putra M."/>
            <person name="Sireger I.Z."/>
            <person name="Indrioko S."/>
            <person name="Kosugi Y."/>
            <person name="Izuno A."/>
            <person name="Isagi Y."/>
            <person name="Lee S.L."/>
            <person name="Shimizu K.K."/>
        </authorList>
    </citation>
    <scope>NUCLEOTIDE SEQUENCE [LARGE SCALE GENOMIC DNA]</scope>
    <source>
        <strain evidence="2">214</strain>
    </source>
</reference>
<name>A0AAV5INJ4_9ROSI</name>
<dbReference type="EMBL" id="BPVZ01000015">
    <property type="protein sequence ID" value="GKV00196.1"/>
    <property type="molecule type" value="Genomic_DNA"/>
</dbReference>
<evidence type="ECO:0000313" key="3">
    <source>
        <dbReference type="Proteomes" id="UP001054252"/>
    </source>
</evidence>
<accession>A0AAV5INJ4</accession>
<proteinExistence type="predicted"/>
<evidence type="ECO:0000256" key="1">
    <source>
        <dbReference type="SAM" id="Phobius"/>
    </source>
</evidence>
<keyword evidence="1" id="KW-1133">Transmembrane helix</keyword>